<name>A0A1I0EV87_9GAMM</name>
<evidence type="ECO:0000313" key="3">
    <source>
        <dbReference type="EMBL" id="SET49374.1"/>
    </source>
</evidence>
<protein>
    <recommendedName>
        <fullName evidence="1">peptidylprolyl isomerase</fullName>
        <ecNumber evidence="1">5.2.1.8</ecNumber>
    </recommendedName>
</protein>
<evidence type="ECO:0000313" key="4">
    <source>
        <dbReference type="Proteomes" id="UP000242642"/>
    </source>
</evidence>
<dbReference type="EMBL" id="FOHV01000032">
    <property type="protein sequence ID" value="SET49374.1"/>
    <property type="molecule type" value="Genomic_DNA"/>
</dbReference>
<feature type="non-terminal residue" evidence="3">
    <location>
        <position position="1"/>
    </location>
</feature>
<dbReference type="InterPro" id="IPR001179">
    <property type="entry name" value="PPIase_FKBP_dom"/>
</dbReference>
<gene>
    <name evidence="3" type="ORF">SAMN02583745_02531</name>
</gene>
<dbReference type="EC" id="5.2.1.8" evidence="1"/>
<organism evidence="3 4">
    <name type="scientific">Thorsellia anophelis DSM 18579</name>
    <dbReference type="NCBI Taxonomy" id="1123402"/>
    <lineage>
        <taxon>Bacteria</taxon>
        <taxon>Pseudomonadati</taxon>
        <taxon>Pseudomonadota</taxon>
        <taxon>Gammaproteobacteria</taxon>
        <taxon>Enterobacterales</taxon>
        <taxon>Thorselliaceae</taxon>
        <taxon>Thorsellia</taxon>
    </lineage>
</organism>
<proteinExistence type="predicted"/>
<dbReference type="Proteomes" id="UP000242642">
    <property type="component" value="Unassembled WGS sequence"/>
</dbReference>
<keyword evidence="4" id="KW-1185">Reference proteome</keyword>
<evidence type="ECO:0000259" key="2">
    <source>
        <dbReference type="PROSITE" id="PS50059"/>
    </source>
</evidence>
<keyword evidence="1" id="KW-0413">Isomerase</keyword>
<sequence length="1505" mass="160755">YEFGQAGTAISALNYSSAYAGTNLVQGVNSFKLRPLTQADLEQKLEVAVWALNDYYEGAQKQAISLDTLPKVTNPAVDDVKISSDDDIIMANSVLRGNYTFIPSDATKLTTDNSYYSWIGASSITDKPITESGKVDNYTVSSNDIGQVVTLSVTARDAANRIGNTLTDSVYPTAPTPSVNNVVITSKNEVRMPSYRATLMATYEFDSGIENNTIDKSTYGFYIGDEEVAKQTKTYDFTAKDLGKVITFKITPINSYGTKGANDSASYLLNPEPPSVTNVEIIGATTSYSPFYFGLLTASYDYQPGISANAAEDTSDSAKAMNLNWSGGSATNHTENYIFGPNEIGQVLTFSITPQDLAGQKGEIGLATYQLASAPMIDNLNIDVNTINNKTPYQVLLSGKYIYTPSTTNKPLDNSLYTWSGLATPISGSINNGQNSGNVPPIGLSAEDAGKLITLTMTPRDGNLWLGTEVIATTRAPSQLIPPKITNLVLINQNSSRVNAFYVGDSILANYTFTPSSVNNVDASSYTWRSASGENSGSVTGPLTYTIQPADAGNIIYLNMEAKDALGNIGNTATTSTNNVISPPSVKDVTITASIEQTSPWNVTVIGSYTFIEGISSNPNNDSTYSWTGIVQPILNQPTRGAPGKITLPNLTIDKVDAGKVLTLTINPRDLAGTVGQPQSTTYAIPEPTIVAPKIDKLTITNVSKPSVNRYLPNDILGASYEFVAGSESNQDRSLFTWSSKTGTTDGIVGTNPIRYTIKPEDVGELIGLTMKAKDGAGIEGNEATASIKEIVSNVPSITSVLIKFTTAEALTIEGNYVFKSGTSINNADKSLYRWRIGNDVPSAYATTQTPGQITGPDRYTVKQADVGKFITLEVLPKDASGLEGNPMISNSLVYQALAIDTLSIGGEAIETKSLAATATFTLGNNKTNASQAIWYKNGYEDKRLAFDAPFPLVAADIGKVIGLKVIAIDGNGILGNEKIAKNSEPVVSSYYPPFIDGVAIYYFDSRTVVLPNHRLGGSYKDFKDGSIKGDKSTYEWISGSTLRSSGDVEANRSIPAYTIKENDIGNIITLRVTARDGNKNPGNYAEDKTVKVIQPPKVSNLVITQNGNPVDMLTVNSTLAGRYNFITGRADATDASIVTWFVDTIDIQTSKISTSGVSPDFTLKNDYVGKTIKMQVSAQDTLATPGGNTEIVSTTKKVETVAPSVDSVVISANFEISAAITGTYRYIPGASLNTADASKYEWLANDAVIQTGSLLGTNKVDGTNRYMVLTKDAGKTIRLKIIPIDKAGIQGTPVYSINSLVYTAPKVSAVSISGEGLIDTSLTAKHTFTKGSNSVNTSTATWYLGGSIYATTYATSGFYIMDTMVGKTITLSVTARDGNQIVGNTENSSNSISIIEPTPVYDQDYWLMDSQGPGQFINITSGRAFANLGWPQSSRAAKVTYEWVVGSTTLTTGTLVRNNTTEYALGGSISLSAYRGKTVCIYLTGITAAGTKGAREQAWCRVVP</sequence>
<dbReference type="PROSITE" id="PS50059">
    <property type="entry name" value="FKBP_PPIASE"/>
    <property type="match status" value="1"/>
</dbReference>
<comment type="catalytic activity">
    <reaction evidence="1">
        <text>[protein]-peptidylproline (omega=180) = [protein]-peptidylproline (omega=0)</text>
        <dbReference type="Rhea" id="RHEA:16237"/>
        <dbReference type="Rhea" id="RHEA-COMP:10747"/>
        <dbReference type="Rhea" id="RHEA-COMP:10748"/>
        <dbReference type="ChEBI" id="CHEBI:83833"/>
        <dbReference type="ChEBI" id="CHEBI:83834"/>
        <dbReference type="EC" id="5.2.1.8"/>
    </reaction>
</comment>
<keyword evidence="1" id="KW-0697">Rotamase</keyword>
<reference evidence="4" key="1">
    <citation type="submission" date="2016-10" db="EMBL/GenBank/DDBJ databases">
        <authorList>
            <person name="Varghese N."/>
            <person name="Submissions S."/>
        </authorList>
    </citation>
    <scope>NUCLEOTIDE SEQUENCE [LARGE SCALE GENOMIC DNA]</scope>
    <source>
        <strain evidence="4">DSM 18579</strain>
    </source>
</reference>
<dbReference type="STRING" id="1123402.SAMN02583745_02531"/>
<feature type="domain" description="PPIase FKBP-type" evidence="2">
    <location>
        <begin position="188"/>
        <end position="285"/>
    </location>
</feature>
<accession>A0A1I0EV87</accession>
<evidence type="ECO:0000256" key="1">
    <source>
        <dbReference type="PROSITE-ProRule" id="PRU00277"/>
    </source>
</evidence>
<dbReference type="RefSeq" id="WP_177168671.1">
    <property type="nucleotide sequence ID" value="NZ_FOHV01000032.1"/>
</dbReference>
<dbReference type="GO" id="GO:0003755">
    <property type="term" value="F:peptidyl-prolyl cis-trans isomerase activity"/>
    <property type="evidence" value="ECO:0007669"/>
    <property type="project" value="UniProtKB-KW"/>
</dbReference>